<evidence type="ECO:0000256" key="3">
    <source>
        <dbReference type="ARBA" id="ARBA00022694"/>
    </source>
</evidence>
<keyword evidence="7" id="KW-0408">Iron</keyword>
<dbReference type="EMBL" id="LWDL01000018">
    <property type="protein sequence ID" value="OQW51651.1"/>
    <property type="molecule type" value="Genomic_DNA"/>
</dbReference>
<dbReference type="Gene3D" id="1.25.10.10">
    <property type="entry name" value="Leucine-rich Repeat Variant"/>
    <property type="match status" value="1"/>
</dbReference>
<dbReference type="InterPro" id="IPR017900">
    <property type="entry name" value="4Fe4S_Fe_S_CS"/>
</dbReference>
<keyword evidence="5" id="KW-0671">Queuosine biosynthesis</keyword>
<name>A0A1W9HWK8_9HYPH</name>
<dbReference type="GO" id="GO:0008616">
    <property type="term" value="P:tRNA queuosine(34) biosynthetic process"/>
    <property type="evidence" value="ECO:0007669"/>
    <property type="project" value="UniProtKB-KW"/>
</dbReference>
<dbReference type="GO" id="GO:0046872">
    <property type="term" value="F:metal ion binding"/>
    <property type="evidence" value="ECO:0007669"/>
    <property type="project" value="UniProtKB-KW"/>
</dbReference>
<evidence type="ECO:0000256" key="1">
    <source>
        <dbReference type="ARBA" id="ARBA00022485"/>
    </source>
</evidence>
<dbReference type="InterPro" id="IPR004453">
    <property type="entry name" value="QueG"/>
</dbReference>
<dbReference type="PANTHER" id="PTHR30002">
    <property type="entry name" value="EPOXYQUEUOSINE REDUCTASE"/>
    <property type="match status" value="1"/>
</dbReference>
<comment type="caution">
    <text evidence="10">The sequence shown here is derived from an EMBL/GenBank/DDBJ whole genome shotgun (WGS) entry which is preliminary data.</text>
</comment>
<dbReference type="Gene3D" id="3.30.70.20">
    <property type="match status" value="1"/>
</dbReference>
<dbReference type="InterPro" id="IPR013542">
    <property type="entry name" value="QueG_DUF1730"/>
</dbReference>
<dbReference type="Pfam" id="PF08331">
    <property type="entry name" value="QueG_DUF1730"/>
    <property type="match status" value="1"/>
</dbReference>
<keyword evidence="6" id="KW-0560">Oxidoreductase</keyword>
<proteinExistence type="predicted"/>
<keyword evidence="1" id="KW-0004">4Fe-4S</keyword>
<dbReference type="InterPro" id="IPR017896">
    <property type="entry name" value="4Fe4S_Fe-S-bd"/>
</dbReference>
<keyword evidence="4" id="KW-0479">Metal-binding</keyword>
<protein>
    <submittedName>
        <fullName evidence="10">Epoxyqueuosine reductase</fullName>
    </submittedName>
</protein>
<dbReference type="GO" id="GO:0051539">
    <property type="term" value="F:4 iron, 4 sulfur cluster binding"/>
    <property type="evidence" value="ECO:0007669"/>
    <property type="project" value="UniProtKB-KW"/>
</dbReference>
<dbReference type="AlphaFoldDB" id="A0A1W9HWK8"/>
<dbReference type="PROSITE" id="PS51379">
    <property type="entry name" value="4FE4S_FER_2"/>
    <property type="match status" value="1"/>
</dbReference>
<dbReference type="SUPFAM" id="SSF46548">
    <property type="entry name" value="alpha-helical ferredoxin"/>
    <property type="match status" value="1"/>
</dbReference>
<dbReference type="PROSITE" id="PS00198">
    <property type="entry name" value="4FE4S_FER_1"/>
    <property type="match status" value="1"/>
</dbReference>
<keyword evidence="3" id="KW-0819">tRNA processing</keyword>
<dbReference type="Pfam" id="PF13484">
    <property type="entry name" value="Fer4_16"/>
    <property type="match status" value="1"/>
</dbReference>
<evidence type="ECO:0000256" key="6">
    <source>
        <dbReference type="ARBA" id="ARBA00023002"/>
    </source>
</evidence>
<dbReference type="NCBIfam" id="TIGR00276">
    <property type="entry name" value="tRNA epoxyqueuosine(34) reductase QueG"/>
    <property type="match status" value="1"/>
</dbReference>
<evidence type="ECO:0000259" key="9">
    <source>
        <dbReference type="PROSITE" id="PS51379"/>
    </source>
</evidence>
<feature type="domain" description="4Fe-4S ferredoxin-type" evidence="9">
    <location>
        <begin position="129"/>
        <end position="161"/>
    </location>
</feature>
<dbReference type="STRING" id="1827387.A4S15_10505"/>
<dbReference type="InterPro" id="IPR016024">
    <property type="entry name" value="ARM-type_fold"/>
</dbReference>
<evidence type="ECO:0000313" key="11">
    <source>
        <dbReference type="Proteomes" id="UP000192872"/>
    </source>
</evidence>
<evidence type="ECO:0000256" key="2">
    <source>
        <dbReference type="ARBA" id="ARBA00022490"/>
    </source>
</evidence>
<accession>A0A1W9HWK8</accession>
<dbReference type="SUPFAM" id="SSF48371">
    <property type="entry name" value="ARM repeat"/>
    <property type="match status" value="1"/>
</dbReference>
<evidence type="ECO:0000313" key="10">
    <source>
        <dbReference type="EMBL" id="OQW51651.1"/>
    </source>
</evidence>
<sequence>MTWMEGRAEERRAPPLLWPAVRSIIVVGVAAPPDHDPIAALDERHRGLIATYAQGQDYHDVIKPRLKVLARALLAAAGEGEAKVFVDTAPVMEKPLAAAAGLGWQGKHTVLVSRRAGSWLLLGVIYTTLEITPDEPHAPRCGTCSRCLDICPTQAFPAPHKLDARRCLAYLSIEHKGPIPHEFRGPMGNRIFGCDDCLAVCPWNRFAGAARDQRLSARRDIALRPLAELLRLDDLAFRTLFARTPVKRTGRDRFLRNCLIAAGNSANGTLADPIADCLDDPSPLVRGAAVWALGKLDHARLRRMAAKRQGEVDDDVGHEWQLALGEARE</sequence>
<dbReference type="GO" id="GO:0052693">
    <property type="term" value="F:epoxyqueuosine reductase activity"/>
    <property type="evidence" value="ECO:0007669"/>
    <property type="project" value="TreeGrafter"/>
</dbReference>
<keyword evidence="2" id="KW-0963">Cytoplasm</keyword>
<gene>
    <name evidence="10" type="ORF">A4S15_10505</name>
</gene>
<dbReference type="PANTHER" id="PTHR30002:SF4">
    <property type="entry name" value="EPOXYQUEUOSINE REDUCTASE"/>
    <property type="match status" value="1"/>
</dbReference>
<dbReference type="Proteomes" id="UP000192872">
    <property type="component" value="Unassembled WGS sequence"/>
</dbReference>
<organism evidence="10 11">
    <name type="scientific">Candidatus Raskinella chloraquaticus</name>
    <dbReference type="NCBI Taxonomy" id="1951219"/>
    <lineage>
        <taxon>Bacteria</taxon>
        <taxon>Pseudomonadati</taxon>
        <taxon>Pseudomonadota</taxon>
        <taxon>Alphaproteobacteria</taxon>
        <taxon>Hyphomicrobiales</taxon>
        <taxon>Phreatobacteraceae</taxon>
        <taxon>Candidatus Raskinella</taxon>
    </lineage>
</organism>
<dbReference type="InterPro" id="IPR011989">
    <property type="entry name" value="ARM-like"/>
</dbReference>
<evidence type="ECO:0000256" key="8">
    <source>
        <dbReference type="ARBA" id="ARBA00023014"/>
    </source>
</evidence>
<evidence type="ECO:0000256" key="4">
    <source>
        <dbReference type="ARBA" id="ARBA00022723"/>
    </source>
</evidence>
<evidence type="ECO:0000256" key="5">
    <source>
        <dbReference type="ARBA" id="ARBA00022785"/>
    </source>
</evidence>
<evidence type="ECO:0000256" key="7">
    <source>
        <dbReference type="ARBA" id="ARBA00023004"/>
    </source>
</evidence>
<keyword evidence="8" id="KW-0411">Iron-sulfur</keyword>
<reference evidence="10 11" key="1">
    <citation type="journal article" date="2017" name="Water Res.">
        <title>Comammox in drinking water systems.</title>
        <authorList>
            <person name="Wang Y."/>
            <person name="Ma L."/>
            <person name="Mao Y."/>
            <person name="Jiang X."/>
            <person name="Xia Y."/>
            <person name="Yu K."/>
            <person name="Li B."/>
            <person name="Zhang T."/>
        </authorList>
    </citation>
    <scope>NUCLEOTIDE SEQUENCE [LARGE SCALE GENOMIC DNA]</scope>
    <source>
        <strain evidence="10">SG_bin8</strain>
    </source>
</reference>